<dbReference type="RefSeq" id="WP_013912345.1">
    <property type="nucleotide sequence ID" value="NZ_AP019662.1"/>
</dbReference>
<dbReference type="Proteomes" id="UP001205910">
    <property type="component" value="Unassembled WGS sequence"/>
</dbReference>
<evidence type="ECO:0000313" key="2">
    <source>
        <dbReference type="EMBL" id="GJJ43469.1"/>
    </source>
</evidence>
<feature type="domain" description="Antitoxin SocA-like Panacea" evidence="1">
    <location>
        <begin position="23"/>
        <end position="115"/>
    </location>
</feature>
<comment type="caution">
    <text evidence="2">The sequence shown here is derived from an EMBL/GenBank/DDBJ whole genome shotgun (WGS) entry which is preliminary data.</text>
</comment>
<name>A0ABD0BKN1_CORUL</name>
<evidence type="ECO:0000313" key="3">
    <source>
        <dbReference type="Proteomes" id="UP001205910"/>
    </source>
</evidence>
<protein>
    <recommendedName>
        <fullName evidence="1">Antitoxin SocA-like Panacea domain-containing protein</fullName>
    </recommendedName>
</protein>
<dbReference type="EMBL" id="BQFK01000004">
    <property type="protein sequence ID" value="GJJ43469.1"/>
    <property type="molecule type" value="Genomic_DNA"/>
</dbReference>
<dbReference type="InterPro" id="IPR025272">
    <property type="entry name" value="SocA_Panacea"/>
</dbReference>
<dbReference type="AlphaFoldDB" id="A0ABD0BKN1"/>
<evidence type="ECO:0000259" key="1">
    <source>
        <dbReference type="Pfam" id="PF13274"/>
    </source>
</evidence>
<reference evidence="2 3" key="1">
    <citation type="submission" date="2021-11" db="EMBL/GenBank/DDBJ databases">
        <title>Whole genome sequences of diphtheriae toxin producing Corynebacterium ulcerans isolates from cats in Osaka, Japan.</title>
        <authorList>
            <person name="Umeda K."/>
            <person name="Hirai Y."/>
        </authorList>
    </citation>
    <scope>NUCLEOTIDE SEQUENCE [LARGE SCALE GENOMIC DNA]</scope>
    <source>
        <strain evidence="2 3">12109B-1</strain>
    </source>
</reference>
<gene>
    <name evidence="2" type="ORF">CULCOIPH005_16580</name>
</gene>
<sequence>MANVYDVGQYITELIPNVDKMKLYKLCYFAQGWNLAWTGRPLFSEPLQAWAKGPVPVDLRNRSEPIADRWAITHIPGGDSNNLSAAELHTIKNVVAFYEDKDSIALSQISHGKAWTEARRGLSASELCQGTLSVTTMREEFTDMLHNTQDIPSPPAEVFNLEQPSIEAALAAATKIEKVWNDSLALLATR</sequence>
<proteinExistence type="predicted"/>
<organism evidence="2 3">
    <name type="scientific">Corynebacterium ulcerans</name>
    <dbReference type="NCBI Taxonomy" id="65058"/>
    <lineage>
        <taxon>Bacteria</taxon>
        <taxon>Bacillati</taxon>
        <taxon>Actinomycetota</taxon>
        <taxon>Actinomycetes</taxon>
        <taxon>Mycobacteriales</taxon>
        <taxon>Corynebacteriaceae</taxon>
        <taxon>Corynebacterium</taxon>
    </lineage>
</organism>
<accession>A0ABD0BKN1</accession>
<dbReference type="Pfam" id="PF13274">
    <property type="entry name" value="SocA_Panacea"/>
    <property type="match status" value="1"/>
</dbReference>